<dbReference type="InterPro" id="IPR001094">
    <property type="entry name" value="Flavdoxin-like"/>
</dbReference>
<keyword evidence="5 8" id="KW-0288">FMN</keyword>
<dbReference type="NCBIfam" id="NF006739">
    <property type="entry name" value="PRK09267.1-5"/>
    <property type="match status" value="1"/>
</dbReference>
<evidence type="ECO:0000259" key="9">
    <source>
        <dbReference type="PROSITE" id="PS50902"/>
    </source>
</evidence>
<protein>
    <recommendedName>
        <fullName evidence="8">Flavodoxin</fullName>
    </recommendedName>
</protein>
<accession>A0A165LCK1</accession>
<dbReference type="InterPro" id="IPR001226">
    <property type="entry name" value="Flavodoxin_CS"/>
</dbReference>
<keyword evidence="4 8" id="KW-0285">Flavoprotein</keyword>
<dbReference type="PIRSF" id="PIRSF038996">
    <property type="entry name" value="FldA"/>
    <property type="match status" value="1"/>
</dbReference>
<dbReference type="PRINTS" id="PR00369">
    <property type="entry name" value="FLAVODOXIN"/>
</dbReference>
<evidence type="ECO:0000256" key="1">
    <source>
        <dbReference type="ARBA" id="ARBA00001917"/>
    </source>
</evidence>
<dbReference type="InterPro" id="IPR050619">
    <property type="entry name" value="Flavodoxin"/>
</dbReference>
<evidence type="ECO:0000256" key="5">
    <source>
        <dbReference type="ARBA" id="ARBA00022643"/>
    </source>
</evidence>
<dbReference type="GO" id="GO:0009055">
    <property type="term" value="F:electron transfer activity"/>
    <property type="evidence" value="ECO:0007669"/>
    <property type="project" value="UniProtKB-UniRule"/>
</dbReference>
<dbReference type="EMBL" id="LVWG01000033">
    <property type="protein sequence ID" value="KZK73856.1"/>
    <property type="molecule type" value="Genomic_DNA"/>
</dbReference>
<evidence type="ECO:0000256" key="2">
    <source>
        <dbReference type="ARBA" id="ARBA00005267"/>
    </source>
</evidence>
<dbReference type="PANTHER" id="PTHR42809:SF1">
    <property type="entry name" value="FLAVODOXIN 1"/>
    <property type="match status" value="1"/>
</dbReference>
<dbReference type="AlphaFoldDB" id="A0A165LCK1"/>
<keyword evidence="7" id="KW-0535">Nitrogen fixation</keyword>
<dbReference type="PANTHER" id="PTHR42809">
    <property type="entry name" value="FLAVODOXIN 2"/>
    <property type="match status" value="1"/>
</dbReference>
<evidence type="ECO:0000256" key="3">
    <source>
        <dbReference type="ARBA" id="ARBA00022448"/>
    </source>
</evidence>
<organism evidence="10 11">
    <name type="scientific">Pelodictyon luteolum</name>
    <dbReference type="NCBI Taxonomy" id="1100"/>
    <lineage>
        <taxon>Bacteria</taxon>
        <taxon>Pseudomonadati</taxon>
        <taxon>Chlorobiota</taxon>
        <taxon>Chlorobiia</taxon>
        <taxon>Chlorobiales</taxon>
        <taxon>Chlorobiaceae</taxon>
        <taxon>Chlorobium/Pelodictyon group</taxon>
        <taxon>Pelodictyon</taxon>
    </lineage>
</organism>
<evidence type="ECO:0000256" key="6">
    <source>
        <dbReference type="ARBA" id="ARBA00022982"/>
    </source>
</evidence>
<dbReference type="PROSITE" id="PS00201">
    <property type="entry name" value="FLAVODOXIN"/>
    <property type="match status" value="1"/>
</dbReference>
<evidence type="ECO:0000313" key="10">
    <source>
        <dbReference type="EMBL" id="KZK73856.1"/>
    </source>
</evidence>
<keyword evidence="6 8" id="KW-0249">Electron transport</keyword>
<dbReference type="Gene3D" id="3.40.50.360">
    <property type="match status" value="1"/>
</dbReference>
<comment type="caution">
    <text evidence="10">The sequence shown here is derived from an EMBL/GenBank/DDBJ whole genome shotgun (WGS) entry which is preliminary data.</text>
</comment>
<evidence type="ECO:0000313" key="11">
    <source>
        <dbReference type="Proteomes" id="UP000076481"/>
    </source>
</evidence>
<comment type="cofactor">
    <cofactor evidence="1 8">
        <name>FMN</name>
        <dbReference type="ChEBI" id="CHEBI:58210"/>
    </cofactor>
</comment>
<dbReference type="RefSeq" id="WP_303682040.1">
    <property type="nucleotide sequence ID" value="NZ_LVWG01000033.1"/>
</dbReference>
<comment type="similarity">
    <text evidence="2 8">Belongs to the flavodoxin family.</text>
</comment>
<dbReference type="InterPro" id="IPR029039">
    <property type="entry name" value="Flavoprotein-like_sf"/>
</dbReference>
<evidence type="ECO:0000256" key="4">
    <source>
        <dbReference type="ARBA" id="ARBA00022630"/>
    </source>
</evidence>
<dbReference type="InterPro" id="IPR008254">
    <property type="entry name" value="Flavodoxin/NO_synth"/>
</dbReference>
<dbReference type="PROSITE" id="PS50902">
    <property type="entry name" value="FLAVODOXIN_LIKE"/>
    <property type="match status" value="1"/>
</dbReference>
<dbReference type="GO" id="GO:0010181">
    <property type="term" value="F:FMN binding"/>
    <property type="evidence" value="ECO:0007669"/>
    <property type="project" value="UniProtKB-UniRule"/>
</dbReference>
<evidence type="ECO:0000256" key="7">
    <source>
        <dbReference type="ARBA" id="ARBA00023231"/>
    </source>
</evidence>
<dbReference type="Proteomes" id="UP000076481">
    <property type="component" value="Unassembled WGS sequence"/>
</dbReference>
<dbReference type="NCBIfam" id="TIGR01752">
    <property type="entry name" value="flav_long"/>
    <property type="match status" value="1"/>
</dbReference>
<name>A0A165LCK1_PELLU</name>
<dbReference type="InterPro" id="IPR010086">
    <property type="entry name" value="Flavodoxin_lc"/>
</dbReference>
<sequence>MKRTGIFYGSQTGNTAAAARLIADELGIPSSDVRDIASAGTDEVMAFDSLILGTSTWGTGELQEDWAVFLPKLGSMDLGGKPVALFGLGDQLSFGDWYLDGMGSIYDAVLAAGAEVVGSWPTDDYQHSESTAVRNGKFVGLALDADNQDHLTSVRVSAWAAAISPMLS</sequence>
<gene>
    <name evidence="10" type="ORF">A3K90_03425</name>
</gene>
<proteinExistence type="inferred from homology"/>
<dbReference type="SUPFAM" id="SSF52218">
    <property type="entry name" value="Flavoproteins"/>
    <property type="match status" value="1"/>
</dbReference>
<comment type="function">
    <text evidence="8">Low-potential electron donor to a number of redox enzymes.</text>
</comment>
<reference evidence="10 11" key="1">
    <citation type="submission" date="2016-03" db="EMBL/GenBank/DDBJ databases">
        <title>Speciation and ecological success in dimly lit waters: horizontal gene transfer in a green sulfur bacteria bloom unveiled by metagenomic assembly.</title>
        <authorList>
            <person name="Llorens-Mares T."/>
            <person name="Liu Z."/>
            <person name="Allen L.Z."/>
            <person name="Rusch D.B."/>
            <person name="Craig M.T."/>
            <person name="Dupont C.L."/>
            <person name="Bryant D.A."/>
            <person name="Casamayor E.O."/>
        </authorList>
    </citation>
    <scope>NUCLEOTIDE SEQUENCE [LARGE SCALE GENOMIC DNA]</scope>
    <source>
        <strain evidence="10">CIII</strain>
    </source>
</reference>
<evidence type="ECO:0000256" key="8">
    <source>
        <dbReference type="PIRNR" id="PIRNR038996"/>
    </source>
</evidence>
<keyword evidence="3 8" id="KW-0813">Transport</keyword>
<feature type="domain" description="Flavodoxin-like" evidence="9">
    <location>
        <begin position="4"/>
        <end position="164"/>
    </location>
</feature>
<dbReference type="Pfam" id="PF00258">
    <property type="entry name" value="Flavodoxin_1"/>
    <property type="match status" value="1"/>
</dbReference>